<evidence type="ECO:0000313" key="1">
    <source>
        <dbReference type="EMBL" id="KND98897.1"/>
    </source>
</evidence>
<dbReference type="EMBL" id="LGST01000029">
    <property type="protein sequence ID" value="KND98897.1"/>
    <property type="molecule type" value="Genomic_DNA"/>
</dbReference>
<protein>
    <submittedName>
        <fullName evidence="1">Uncharacterized protein</fullName>
    </submittedName>
</protein>
<sequence length="74" mass="8743">MKFDEVGWELTTSSFFQGKPVYGWGFVPNYRRRTYSDLDFPPLAPQNTFWLKLDSSWNVKTEEARTSFLIEQNA</sequence>
<reference evidence="2" key="1">
    <citation type="journal article" date="2015" name="BMC Genomics">
        <title>Draft genome of a commonly misdiagnosed multidrug resistant pathogen Candida auris.</title>
        <authorList>
            <person name="Chatterjee S."/>
            <person name="Alampalli S.V."/>
            <person name="Nageshan R.K."/>
            <person name="Chettiar S.T."/>
            <person name="Joshi S."/>
            <person name="Tatu U.S."/>
        </authorList>
    </citation>
    <scope>NUCLEOTIDE SEQUENCE [LARGE SCALE GENOMIC DNA]</scope>
    <source>
        <strain evidence="2">6684</strain>
    </source>
</reference>
<proteinExistence type="predicted"/>
<name>A0A0L0NXG4_CANAR</name>
<dbReference type="VEuPathDB" id="FungiDB:QG37_04242"/>
<comment type="caution">
    <text evidence="1">The sequence shown here is derived from an EMBL/GenBank/DDBJ whole genome shotgun (WGS) entry which is preliminary data.</text>
</comment>
<evidence type="ECO:0000313" key="2">
    <source>
        <dbReference type="Proteomes" id="UP000037122"/>
    </source>
</evidence>
<accession>A0A0L0NXG4</accession>
<dbReference type="AlphaFoldDB" id="A0A0L0NXG4"/>
<dbReference type="Proteomes" id="UP000037122">
    <property type="component" value="Unassembled WGS sequence"/>
</dbReference>
<organism evidence="1 2">
    <name type="scientific">Candidozyma auris</name>
    <name type="common">Yeast</name>
    <name type="synonym">Candida auris</name>
    <dbReference type="NCBI Taxonomy" id="498019"/>
    <lineage>
        <taxon>Eukaryota</taxon>
        <taxon>Fungi</taxon>
        <taxon>Dikarya</taxon>
        <taxon>Ascomycota</taxon>
        <taxon>Saccharomycotina</taxon>
        <taxon>Pichiomycetes</taxon>
        <taxon>Metschnikowiaceae</taxon>
        <taxon>Candidozyma</taxon>
    </lineage>
</organism>
<gene>
    <name evidence="1" type="ORF">QG37_04242</name>
</gene>